<feature type="compositionally biased region" description="Gly residues" evidence="6">
    <location>
        <begin position="583"/>
        <end position="596"/>
    </location>
</feature>
<protein>
    <submittedName>
        <fullName evidence="9">Cytochrome c biogenesis protein ResB</fullName>
    </submittedName>
</protein>
<gene>
    <name evidence="9" type="ORF">ACFFPJ_13405</name>
</gene>
<dbReference type="PANTHER" id="PTHR31566">
    <property type="entry name" value="CYTOCHROME C BIOGENESIS PROTEIN CCS1, CHLOROPLASTIC"/>
    <property type="match status" value="1"/>
</dbReference>
<evidence type="ECO:0000256" key="1">
    <source>
        <dbReference type="ARBA" id="ARBA00004141"/>
    </source>
</evidence>
<evidence type="ECO:0000256" key="3">
    <source>
        <dbReference type="ARBA" id="ARBA00022748"/>
    </source>
</evidence>
<dbReference type="RefSeq" id="WP_344715162.1">
    <property type="nucleotide sequence ID" value="NZ_BAAAWH010000001.1"/>
</dbReference>
<feature type="compositionally biased region" description="Low complexity" evidence="6">
    <location>
        <begin position="572"/>
        <end position="582"/>
    </location>
</feature>
<comment type="caution">
    <text evidence="9">The sequence shown here is derived from an EMBL/GenBank/DDBJ whole genome shotgun (WGS) entry which is preliminary data.</text>
</comment>
<evidence type="ECO:0000259" key="8">
    <source>
        <dbReference type="Pfam" id="PF05140"/>
    </source>
</evidence>
<keyword evidence="4 7" id="KW-1133">Transmembrane helix</keyword>
<feature type="transmembrane region" description="Helical" evidence="7">
    <location>
        <begin position="58"/>
        <end position="75"/>
    </location>
</feature>
<dbReference type="InterPro" id="IPR007816">
    <property type="entry name" value="ResB-like_domain"/>
</dbReference>
<accession>A0ABV5T2F8</accession>
<feature type="region of interest" description="Disordered" evidence="6">
    <location>
        <begin position="1"/>
        <end position="22"/>
    </location>
</feature>
<keyword evidence="10" id="KW-1185">Reference proteome</keyword>
<dbReference type="EMBL" id="JBHMBE010000004">
    <property type="protein sequence ID" value="MFB9646793.1"/>
    <property type="molecule type" value="Genomic_DNA"/>
</dbReference>
<dbReference type="Proteomes" id="UP001589611">
    <property type="component" value="Unassembled WGS sequence"/>
</dbReference>
<feature type="compositionally biased region" description="Low complexity" evidence="6">
    <location>
        <begin position="619"/>
        <end position="631"/>
    </location>
</feature>
<dbReference type="InterPro" id="IPR023494">
    <property type="entry name" value="Cyt_c_bgen_Ccs1/CcsB/ResB"/>
</dbReference>
<feature type="transmembrane region" description="Helical" evidence="7">
    <location>
        <begin position="215"/>
        <end position="236"/>
    </location>
</feature>
<dbReference type="PANTHER" id="PTHR31566:SF0">
    <property type="entry name" value="CYTOCHROME C BIOGENESIS PROTEIN CCS1, CHLOROPLASTIC"/>
    <property type="match status" value="1"/>
</dbReference>
<feature type="transmembrane region" description="Helical" evidence="7">
    <location>
        <begin position="496"/>
        <end position="517"/>
    </location>
</feature>
<evidence type="ECO:0000256" key="2">
    <source>
        <dbReference type="ARBA" id="ARBA00022692"/>
    </source>
</evidence>
<proteinExistence type="predicted"/>
<sequence length="638" mass="66435">MSRSRSEAAGTPEPTEGTLRPADHADSVAASSDIAQPALGPVGWLRWGWRQLTSMRTALVLLLLLAIAAVPGSIVPQRSADPNGVTQYFADNPDLAPILDNLQLFDVYSSIWFSSIYILLFVSLIGCVIPRSRHHWKALRARPPRTPARLERLADHRAATVELAPGADAAAAAATAVDVAAAQLRSGGYRVERYDARGTLSVSAERGYARETGNLVFHTALIGVLVAVGLGGGYTYTGQGVIVEGGTFVNTMLDYTSFNPGRFVDEEQLAPYSMTLDEFSVTYQPSGTQGAGQAGDFIAHLTTQLAGQEPVQGEVRVNHPLEIEGDRVYLMGNGYAPTITIRDAAGTTVFSESVPFLPQDTNMTSLGVIKVPDGMPEQLGLVGFFYPTQAPLTTGAFTSAYPALVNPVVTLDVYAGDLGIDDGTPRSVYTLDPTGMTQLTGRAVDVGSIELAPGQTAELPDGLGTITFENEAPAGAEGYDQSVKRFVSLSVHRDAAATWVLAFAVLAVLGLLAALFIPRRRIWVKATADGHTLRLEYAGLARGEDPTIAAALDQIVVKHTTSLEPLLREQVSAPAGEPSPAAGRGGGSAGERGSGSGAASSFASGSGAASGSGSGSGSGSASAGAQSAQGSDDPPRVD</sequence>
<dbReference type="Pfam" id="PF05140">
    <property type="entry name" value="ResB"/>
    <property type="match status" value="1"/>
</dbReference>
<comment type="subcellular location">
    <subcellularLocation>
        <location evidence="1">Membrane</location>
        <topology evidence="1">Multi-pass membrane protein</topology>
    </subcellularLocation>
</comment>
<reference evidence="9 10" key="1">
    <citation type="submission" date="2024-09" db="EMBL/GenBank/DDBJ databases">
        <authorList>
            <person name="Sun Q."/>
            <person name="Mori K."/>
        </authorList>
    </citation>
    <scope>NUCLEOTIDE SEQUENCE [LARGE SCALE GENOMIC DNA]</scope>
    <source>
        <strain evidence="9 10">JCM 1342</strain>
    </source>
</reference>
<keyword evidence="5 7" id="KW-0472">Membrane</keyword>
<evidence type="ECO:0000256" key="7">
    <source>
        <dbReference type="SAM" id="Phobius"/>
    </source>
</evidence>
<evidence type="ECO:0000313" key="10">
    <source>
        <dbReference type="Proteomes" id="UP001589611"/>
    </source>
</evidence>
<evidence type="ECO:0000256" key="5">
    <source>
        <dbReference type="ARBA" id="ARBA00023136"/>
    </source>
</evidence>
<feature type="transmembrane region" description="Helical" evidence="7">
    <location>
        <begin position="111"/>
        <end position="130"/>
    </location>
</feature>
<feature type="region of interest" description="Disordered" evidence="6">
    <location>
        <begin position="568"/>
        <end position="638"/>
    </location>
</feature>
<feature type="compositionally biased region" description="Low complexity" evidence="6">
    <location>
        <begin position="597"/>
        <end position="607"/>
    </location>
</feature>
<evidence type="ECO:0000256" key="6">
    <source>
        <dbReference type="SAM" id="MobiDB-lite"/>
    </source>
</evidence>
<evidence type="ECO:0000256" key="4">
    <source>
        <dbReference type="ARBA" id="ARBA00022989"/>
    </source>
</evidence>
<keyword evidence="3" id="KW-0201">Cytochrome c-type biogenesis</keyword>
<feature type="domain" description="ResB-like" evidence="8">
    <location>
        <begin position="55"/>
        <end position="550"/>
    </location>
</feature>
<keyword evidence="2 7" id="KW-0812">Transmembrane</keyword>
<feature type="compositionally biased region" description="Gly residues" evidence="6">
    <location>
        <begin position="608"/>
        <end position="618"/>
    </location>
</feature>
<name>A0ABV5T2F8_9MICO</name>
<organism evidence="9 10">
    <name type="scientific">Microbacterium terregens</name>
    <dbReference type="NCBI Taxonomy" id="69363"/>
    <lineage>
        <taxon>Bacteria</taxon>
        <taxon>Bacillati</taxon>
        <taxon>Actinomycetota</taxon>
        <taxon>Actinomycetes</taxon>
        <taxon>Micrococcales</taxon>
        <taxon>Microbacteriaceae</taxon>
        <taxon>Microbacterium</taxon>
    </lineage>
</organism>
<evidence type="ECO:0000313" key="9">
    <source>
        <dbReference type="EMBL" id="MFB9646793.1"/>
    </source>
</evidence>